<keyword evidence="8" id="KW-1185">Reference proteome</keyword>
<dbReference type="Proteomes" id="UP000274429">
    <property type="component" value="Unassembled WGS sequence"/>
</dbReference>
<organism evidence="9">
    <name type="scientific">Hydatigena taeniaeformis</name>
    <name type="common">Feline tapeworm</name>
    <name type="synonym">Taenia taeniaeformis</name>
    <dbReference type="NCBI Taxonomy" id="6205"/>
    <lineage>
        <taxon>Eukaryota</taxon>
        <taxon>Metazoa</taxon>
        <taxon>Spiralia</taxon>
        <taxon>Lophotrochozoa</taxon>
        <taxon>Platyhelminthes</taxon>
        <taxon>Cestoda</taxon>
        <taxon>Eucestoda</taxon>
        <taxon>Cyclophyllidea</taxon>
        <taxon>Taeniidae</taxon>
        <taxon>Hydatigera</taxon>
    </lineage>
</organism>
<dbReference type="EMBL" id="UYWX01001474">
    <property type="protein sequence ID" value="VDM21080.1"/>
    <property type="molecule type" value="Genomic_DNA"/>
</dbReference>
<dbReference type="STRING" id="6205.A0A0R3WPS9"/>
<accession>A0A0R3WPS9</accession>
<sequence>MSYFVLHVSAIKKLHWNSIFFLQSTEFTLDQRIIERISGVVKDAERVGDCPISRKRALQSKNSTQEPPDLSFASVEEETLDVFEAEDEGIPCPVELKRDEALDKSLQLEMIKKVQASRYAMMNSKRKNLPTFAQKQLCIQLPFIKIFWQEFLKMLDENQVVVISGETGCGKTTQLPQYLLEHAVLQGYGSCTRIVVTQPRRISAISVAERVATERGQRLGEDIGYQASIFLSLVFILLFPTDSPGVCFTQAAAGFHPLLYHRDSPASVSHVIVDEVHEREMLGDFLVTMLKRILPLRPELRVILMSATLNSEEFAQFFGNSCTYFQIPMHNQRNGCPRLEIPGRTFPVETLYLEDVLHRTGFEMSQDALYRFNKGNQRMSQARANSIGNPSVTPGIRQHFKQWLKESTPRLTPGSRQFLEAMDLWACPPPELVATVIDYIIRTTSSGAILAFVPGLSDILDTMKALRGLDSALYAETRGKVMLHALHSRLPSARQRIVFEPPPVGKRKVVVATNIAETR</sequence>
<dbReference type="InterPro" id="IPR027417">
    <property type="entry name" value="P-loop_NTPase"/>
</dbReference>
<dbReference type="GO" id="GO:0005524">
    <property type="term" value="F:ATP binding"/>
    <property type="evidence" value="ECO:0007669"/>
    <property type="project" value="UniProtKB-KW"/>
</dbReference>
<dbReference type="WBParaSite" id="TTAC_0000276901-mRNA-1">
    <property type="protein sequence ID" value="TTAC_0000276901-mRNA-1"/>
    <property type="gene ID" value="TTAC_0000276901"/>
</dbReference>
<keyword evidence="5" id="KW-0067">ATP-binding</keyword>
<name>A0A0R3WPS9_HYDTA</name>
<dbReference type="CDD" id="cd17917">
    <property type="entry name" value="DEXHc_RHA-like"/>
    <property type="match status" value="1"/>
</dbReference>
<proteinExistence type="inferred from homology"/>
<dbReference type="SUPFAM" id="SSF52540">
    <property type="entry name" value="P-loop containing nucleoside triphosphate hydrolases"/>
    <property type="match status" value="1"/>
</dbReference>
<keyword evidence="3" id="KW-0378">Hydrolase</keyword>
<dbReference type="GO" id="GO:0004386">
    <property type="term" value="F:helicase activity"/>
    <property type="evidence" value="ECO:0007669"/>
    <property type="project" value="UniProtKB-KW"/>
</dbReference>
<reference evidence="7 8" key="2">
    <citation type="submission" date="2018-11" db="EMBL/GenBank/DDBJ databases">
        <authorList>
            <consortium name="Pathogen Informatics"/>
        </authorList>
    </citation>
    <scope>NUCLEOTIDE SEQUENCE [LARGE SCALE GENOMIC DNA]</scope>
</reference>
<evidence type="ECO:0000256" key="4">
    <source>
        <dbReference type="ARBA" id="ARBA00022806"/>
    </source>
</evidence>
<dbReference type="PANTHER" id="PTHR18934:SF99">
    <property type="entry name" value="ATP-DEPENDENT RNA HELICASE DHX37-RELATED"/>
    <property type="match status" value="1"/>
</dbReference>
<evidence type="ECO:0000313" key="8">
    <source>
        <dbReference type="Proteomes" id="UP000274429"/>
    </source>
</evidence>
<keyword evidence="4" id="KW-0347">Helicase</keyword>
<dbReference type="Pfam" id="PF00270">
    <property type="entry name" value="DEAD"/>
    <property type="match status" value="1"/>
</dbReference>
<dbReference type="PROSITE" id="PS00690">
    <property type="entry name" value="DEAH_ATP_HELICASE"/>
    <property type="match status" value="1"/>
</dbReference>
<gene>
    <name evidence="7" type="ORF">TTAC_LOCUS2754</name>
</gene>
<evidence type="ECO:0000256" key="1">
    <source>
        <dbReference type="ARBA" id="ARBA00008792"/>
    </source>
</evidence>
<dbReference type="SMART" id="SM00487">
    <property type="entry name" value="DEXDc"/>
    <property type="match status" value="1"/>
</dbReference>
<protein>
    <submittedName>
        <fullName evidence="9">Helicase ATP-binding domain-containing protein</fullName>
    </submittedName>
</protein>
<dbReference type="PROSITE" id="PS51192">
    <property type="entry name" value="HELICASE_ATP_BIND_1"/>
    <property type="match status" value="1"/>
</dbReference>
<evidence type="ECO:0000313" key="7">
    <source>
        <dbReference type="EMBL" id="VDM21080.1"/>
    </source>
</evidence>
<feature type="domain" description="Helicase ATP-binding" evidence="6">
    <location>
        <begin position="152"/>
        <end position="327"/>
    </location>
</feature>
<dbReference type="GO" id="GO:0003723">
    <property type="term" value="F:RNA binding"/>
    <property type="evidence" value="ECO:0007669"/>
    <property type="project" value="TreeGrafter"/>
</dbReference>
<dbReference type="GO" id="GO:0016787">
    <property type="term" value="F:hydrolase activity"/>
    <property type="evidence" value="ECO:0007669"/>
    <property type="project" value="UniProtKB-KW"/>
</dbReference>
<evidence type="ECO:0000256" key="2">
    <source>
        <dbReference type="ARBA" id="ARBA00022741"/>
    </source>
</evidence>
<dbReference type="AlphaFoldDB" id="A0A0R3WPS9"/>
<reference evidence="9" key="1">
    <citation type="submission" date="2017-02" db="UniProtKB">
        <authorList>
            <consortium name="WormBaseParasite"/>
        </authorList>
    </citation>
    <scope>IDENTIFICATION</scope>
</reference>
<dbReference type="Gene3D" id="3.40.50.300">
    <property type="entry name" value="P-loop containing nucleotide triphosphate hydrolases"/>
    <property type="match status" value="2"/>
</dbReference>
<dbReference type="InterPro" id="IPR011545">
    <property type="entry name" value="DEAD/DEAH_box_helicase_dom"/>
</dbReference>
<dbReference type="OrthoDB" id="5600252at2759"/>
<dbReference type="PANTHER" id="PTHR18934">
    <property type="entry name" value="ATP-DEPENDENT RNA HELICASE"/>
    <property type="match status" value="1"/>
</dbReference>
<dbReference type="InterPro" id="IPR002464">
    <property type="entry name" value="DNA/RNA_helicase_DEAH_CS"/>
</dbReference>
<evidence type="ECO:0000256" key="5">
    <source>
        <dbReference type="ARBA" id="ARBA00022840"/>
    </source>
</evidence>
<dbReference type="InterPro" id="IPR014001">
    <property type="entry name" value="Helicase_ATP-bd"/>
</dbReference>
<evidence type="ECO:0000259" key="6">
    <source>
        <dbReference type="PROSITE" id="PS51192"/>
    </source>
</evidence>
<comment type="similarity">
    <text evidence="1">Belongs to the DEAD box helicase family. DEAH subfamily.</text>
</comment>
<evidence type="ECO:0000256" key="3">
    <source>
        <dbReference type="ARBA" id="ARBA00022801"/>
    </source>
</evidence>
<keyword evidence="2" id="KW-0547">Nucleotide-binding</keyword>
<evidence type="ECO:0000313" key="9">
    <source>
        <dbReference type="WBParaSite" id="TTAC_0000276901-mRNA-1"/>
    </source>
</evidence>